<reference evidence="1 2" key="1">
    <citation type="journal article" date="2006" name="J. Bacteriol.">
        <title>Genome sequence of Aeromonas hydrophila ATCC 7966T: jack of all trades.</title>
        <authorList>
            <person name="Seshadri R."/>
            <person name="Joseph S.W."/>
            <person name="Chopra A.K."/>
            <person name="Sha J."/>
            <person name="Shaw J."/>
            <person name="Graf J."/>
            <person name="Haft D."/>
            <person name="Wu M."/>
            <person name="Ren Q."/>
            <person name="Rosovitz M.J."/>
            <person name="Madupu R."/>
            <person name="Tallon L."/>
            <person name="Kim M."/>
            <person name="Jin S."/>
            <person name="Vuong H."/>
            <person name="Stine O.C."/>
            <person name="Ali A."/>
            <person name="Horneman A.J."/>
            <person name="Heidelberg J.F."/>
        </authorList>
    </citation>
    <scope>NUCLEOTIDE SEQUENCE [LARGE SCALE GENOMIC DNA]</scope>
    <source>
        <strain evidence="2">ATCC 7966 / DSM 30187 / BCRC 13018 / CCUG 14551 / JCM 1027 / KCTC 2358 / NCIMB 9240 / NCTC 8049</strain>
    </source>
</reference>
<protein>
    <submittedName>
        <fullName evidence="1">Inner membrane protein YebE</fullName>
    </submittedName>
</protein>
<dbReference type="Pfam" id="PF04391">
    <property type="entry name" value="DUF533"/>
    <property type="match status" value="1"/>
</dbReference>
<accession>A0KIS2</accession>
<evidence type="ECO:0000313" key="1">
    <source>
        <dbReference type="EMBL" id="ABK36683.1"/>
    </source>
</evidence>
<keyword evidence="2" id="KW-1185">Reference proteome</keyword>
<dbReference type="CDD" id="cd07178">
    <property type="entry name" value="terB_like_YebE"/>
    <property type="match status" value="1"/>
</dbReference>
<organism evidence="1 2">
    <name type="scientific">Aeromonas hydrophila subsp. hydrophila (strain ATCC 7966 / DSM 30187 / BCRC 13018 / CCUG 14551 / JCM 1027 / KCTC 2358 / NCIMB 9240 / NCTC 8049)</name>
    <dbReference type="NCBI Taxonomy" id="380703"/>
    <lineage>
        <taxon>Bacteria</taxon>
        <taxon>Pseudomonadati</taxon>
        <taxon>Pseudomonadota</taxon>
        <taxon>Gammaproteobacteria</taxon>
        <taxon>Aeromonadales</taxon>
        <taxon>Aeromonadaceae</taxon>
        <taxon>Aeromonas</taxon>
    </lineage>
</organism>
<dbReference type="HOGENOM" id="CLU_068390_2_0_6"/>
<gene>
    <name evidence="1" type="ordered locus">AHA_1637</name>
</gene>
<dbReference type="EnsemblBacteria" id="ABK36683">
    <property type="protein sequence ID" value="ABK36683"/>
    <property type="gene ID" value="AHA_1637"/>
</dbReference>
<dbReference type="Proteomes" id="UP000000756">
    <property type="component" value="Chromosome"/>
</dbReference>
<sequence length="219" mass="23537">MKQMLDQLLGAGKGWLNEGGDSRKAQMKGMAQGGLAAGAMALLLGNKKMRKYGGKVAAVGGAAALGGLAYKLYQDWQAQQSSPAQPTQPTQPLDTLQGNALDARAALLVRAMVAAARADGHIDGDERQKIQQYLTEQGQSDAARWIDTELARPLDPHALAREVTDMELATEVYLASLLAIEVDHFMERGYLDELARALKLDDNLKGSIERQVAQLAQPA</sequence>
<dbReference type="KEGG" id="aha:AHA_1637"/>
<dbReference type="EMBL" id="CP000462">
    <property type="protein sequence ID" value="ABK36683.1"/>
    <property type="molecule type" value="Genomic_DNA"/>
</dbReference>
<dbReference type="InterPro" id="IPR007486">
    <property type="entry name" value="YebE"/>
</dbReference>
<dbReference type="PATRIC" id="fig|380703.7.peg.1649"/>
<dbReference type="Gene3D" id="1.10.3680.10">
    <property type="entry name" value="TerB-like"/>
    <property type="match status" value="1"/>
</dbReference>
<dbReference type="GeneID" id="4490998"/>
<dbReference type="RefSeq" id="WP_011705529.1">
    <property type="nucleotide sequence ID" value="NC_008570.1"/>
</dbReference>
<evidence type="ECO:0000313" key="2">
    <source>
        <dbReference type="Proteomes" id="UP000000756"/>
    </source>
</evidence>
<dbReference type="AlphaFoldDB" id="A0KIS2"/>
<dbReference type="OrthoDB" id="5459344at2"/>
<dbReference type="SUPFAM" id="SSF158682">
    <property type="entry name" value="TerB-like"/>
    <property type="match status" value="1"/>
</dbReference>
<dbReference type="STRING" id="380703.AHA_1637"/>
<proteinExistence type="predicted"/>
<name>A0KIS2_AERHH</name>
<dbReference type="InterPro" id="IPR029024">
    <property type="entry name" value="TerB-like"/>
</dbReference>
<dbReference type="eggNOG" id="COG2979">
    <property type="taxonomic scope" value="Bacteria"/>
</dbReference>